<dbReference type="GeneID" id="77729546"/>
<feature type="compositionally biased region" description="Basic and acidic residues" evidence="1">
    <location>
        <begin position="232"/>
        <end position="250"/>
    </location>
</feature>
<evidence type="ECO:0000256" key="1">
    <source>
        <dbReference type="SAM" id="MobiDB-lite"/>
    </source>
</evidence>
<feature type="compositionally biased region" description="Polar residues" evidence="1">
    <location>
        <begin position="46"/>
        <end position="62"/>
    </location>
</feature>
<feature type="region of interest" description="Disordered" evidence="1">
    <location>
        <begin position="1"/>
        <end position="143"/>
    </location>
</feature>
<feature type="region of interest" description="Disordered" evidence="1">
    <location>
        <begin position="217"/>
        <end position="281"/>
    </location>
</feature>
<evidence type="ECO:0000313" key="4">
    <source>
        <dbReference type="Proteomes" id="UP001164286"/>
    </source>
</evidence>
<dbReference type="AlphaFoldDB" id="A0AA38H4A7"/>
<keyword evidence="2" id="KW-0812">Transmembrane</keyword>
<protein>
    <submittedName>
        <fullName evidence="3">Uncharacterized protein</fullName>
    </submittedName>
</protein>
<comment type="caution">
    <text evidence="3">The sequence shown here is derived from an EMBL/GenBank/DDBJ whole genome shotgun (WGS) entry which is preliminary data.</text>
</comment>
<proteinExistence type="predicted"/>
<reference evidence="3" key="1">
    <citation type="journal article" date="2022" name="G3 (Bethesda)">
        <title>High quality genome of the basidiomycete yeast Dioszegia hungarica PDD-24b-2 isolated from cloud water.</title>
        <authorList>
            <person name="Jarrige D."/>
            <person name="Haridas S."/>
            <person name="Bleykasten-Grosshans C."/>
            <person name="Joly M."/>
            <person name="Nadalig T."/>
            <person name="Sancelme M."/>
            <person name="Vuilleumier S."/>
            <person name="Grigoriev I.V."/>
            <person name="Amato P."/>
            <person name="Bringel F."/>
        </authorList>
    </citation>
    <scope>NUCLEOTIDE SEQUENCE</scope>
    <source>
        <strain evidence="3">PDD-24b-2</strain>
    </source>
</reference>
<dbReference type="RefSeq" id="XP_052944009.1">
    <property type="nucleotide sequence ID" value="XM_053090341.1"/>
</dbReference>
<evidence type="ECO:0000313" key="3">
    <source>
        <dbReference type="EMBL" id="KAI9634232.1"/>
    </source>
</evidence>
<organism evidence="3 4">
    <name type="scientific">Dioszegia hungarica</name>
    <dbReference type="NCBI Taxonomy" id="4972"/>
    <lineage>
        <taxon>Eukaryota</taxon>
        <taxon>Fungi</taxon>
        <taxon>Dikarya</taxon>
        <taxon>Basidiomycota</taxon>
        <taxon>Agaricomycotina</taxon>
        <taxon>Tremellomycetes</taxon>
        <taxon>Tremellales</taxon>
        <taxon>Bulleribasidiaceae</taxon>
        <taxon>Dioszegia</taxon>
    </lineage>
</organism>
<keyword evidence="2" id="KW-1133">Transmembrane helix</keyword>
<feature type="compositionally biased region" description="Low complexity" evidence="1">
    <location>
        <begin position="254"/>
        <end position="273"/>
    </location>
</feature>
<dbReference type="Proteomes" id="UP001164286">
    <property type="component" value="Unassembled WGS sequence"/>
</dbReference>
<feature type="compositionally biased region" description="Low complexity" evidence="1">
    <location>
        <begin position="21"/>
        <end position="39"/>
    </location>
</feature>
<accession>A0AA38H4A7</accession>
<gene>
    <name evidence="3" type="ORF">MKK02DRAFT_38905</name>
</gene>
<evidence type="ECO:0000256" key="2">
    <source>
        <dbReference type="SAM" id="Phobius"/>
    </source>
</evidence>
<name>A0AA38H4A7_9TREE</name>
<keyword evidence="2" id="KW-0472">Membrane</keyword>
<sequence length="400" mass="41854">MPDPTDSTDPKKPGDNPLFGATPAPTTPSPSSTTAAPDSASEERLSSGSKAASDVTGAQESGSIAPGTSEPLYGASPPAGASGDSGARERVEAGSRERVESLKRSREAALNNTSNSRPQPPRPPAPSYTRLAQAPAPGTRPPSTLIPYLRRIGFVLSLFLGASATVSMIWSVFLLPRLHASFSARRALAEQQTERVSGLLGRLKEIRGMGVHAGYKREAADDGEVGAEDAETEGKEGVQGEKGEESKAMIREISSSAHSTSSHTSDPSPATSPNVPPLLPDLTSLIDTLKNLTSTRSNTATTRTSLLSTIESYTSALHRQLWNPRPGAGKGAWGTGYGLGTLDQSLRNEGATGGATAGVYKDGWEGEGLGDRAEEWDRVRKEVRGIKGMLLGRRSMGIGA</sequence>
<feature type="transmembrane region" description="Helical" evidence="2">
    <location>
        <begin position="152"/>
        <end position="175"/>
    </location>
</feature>
<keyword evidence="4" id="KW-1185">Reference proteome</keyword>
<dbReference type="EMBL" id="JAKWFO010000008">
    <property type="protein sequence ID" value="KAI9634232.1"/>
    <property type="molecule type" value="Genomic_DNA"/>
</dbReference>
<feature type="compositionally biased region" description="Basic and acidic residues" evidence="1">
    <location>
        <begin position="86"/>
        <end position="107"/>
    </location>
</feature>
<feature type="compositionally biased region" description="Acidic residues" evidence="1">
    <location>
        <begin position="221"/>
        <end position="231"/>
    </location>
</feature>